<evidence type="ECO:0000256" key="6">
    <source>
        <dbReference type="ARBA" id="ARBA00023136"/>
    </source>
</evidence>
<dbReference type="InterPro" id="IPR000515">
    <property type="entry name" value="MetI-like"/>
</dbReference>
<evidence type="ECO:0000256" key="4">
    <source>
        <dbReference type="ARBA" id="ARBA00022692"/>
    </source>
</evidence>
<reference evidence="9 10" key="1">
    <citation type="submission" date="2018-08" db="EMBL/GenBank/DDBJ databases">
        <title>A genome reference for cultivated species of the human gut microbiota.</title>
        <authorList>
            <person name="Zou Y."/>
            <person name="Xue W."/>
            <person name="Luo G."/>
        </authorList>
    </citation>
    <scope>NUCLEOTIDE SEQUENCE [LARGE SCALE GENOMIC DNA]</scope>
    <source>
        <strain evidence="9 10">TF05-11AC</strain>
    </source>
</reference>
<evidence type="ECO:0000256" key="5">
    <source>
        <dbReference type="ARBA" id="ARBA00022989"/>
    </source>
</evidence>
<keyword evidence="6 7" id="KW-0472">Membrane</keyword>
<keyword evidence="5 7" id="KW-1133">Transmembrane helix</keyword>
<feature type="transmembrane region" description="Helical" evidence="7">
    <location>
        <begin position="85"/>
        <end position="104"/>
    </location>
</feature>
<evidence type="ECO:0000256" key="2">
    <source>
        <dbReference type="ARBA" id="ARBA00022448"/>
    </source>
</evidence>
<feature type="transmembrane region" description="Helical" evidence="7">
    <location>
        <begin position="266"/>
        <end position="286"/>
    </location>
</feature>
<dbReference type="CDD" id="cd06261">
    <property type="entry name" value="TM_PBP2"/>
    <property type="match status" value="1"/>
</dbReference>
<evidence type="ECO:0000256" key="1">
    <source>
        <dbReference type="ARBA" id="ARBA00004651"/>
    </source>
</evidence>
<comment type="subcellular location">
    <subcellularLocation>
        <location evidence="1">Cell membrane</location>
        <topology evidence="1">Multi-pass membrane protein</topology>
    </subcellularLocation>
</comment>
<feature type="transmembrane region" description="Helical" evidence="7">
    <location>
        <begin position="116"/>
        <end position="136"/>
    </location>
</feature>
<feature type="transmembrane region" description="Helical" evidence="7">
    <location>
        <begin position="20"/>
        <end position="45"/>
    </location>
</feature>
<dbReference type="GO" id="GO:0005886">
    <property type="term" value="C:plasma membrane"/>
    <property type="evidence" value="ECO:0007669"/>
    <property type="project" value="UniProtKB-SubCell"/>
</dbReference>
<evidence type="ECO:0000313" key="9">
    <source>
        <dbReference type="EMBL" id="RGM08648.1"/>
    </source>
</evidence>
<evidence type="ECO:0000313" key="10">
    <source>
        <dbReference type="Proteomes" id="UP000261257"/>
    </source>
</evidence>
<dbReference type="InterPro" id="IPR035906">
    <property type="entry name" value="MetI-like_sf"/>
</dbReference>
<keyword evidence="4 7" id="KW-0812">Transmembrane</keyword>
<dbReference type="RefSeq" id="WP_117620628.1">
    <property type="nucleotide sequence ID" value="NZ_QRQF01000001.1"/>
</dbReference>
<keyword evidence="3" id="KW-1003">Cell membrane</keyword>
<name>A0A3E4UH16_9FIRM</name>
<evidence type="ECO:0000259" key="8">
    <source>
        <dbReference type="PROSITE" id="PS50928"/>
    </source>
</evidence>
<evidence type="ECO:0000256" key="7">
    <source>
        <dbReference type="SAM" id="Phobius"/>
    </source>
</evidence>
<organism evidence="9 10">
    <name type="scientific">Hungatella hathewayi</name>
    <dbReference type="NCBI Taxonomy" id="154046"/>
    <lineage>
        <taxon>Bacteria</taxon>
        <taxon>Bacillati</taxon>
        <taxon>Bacillota</taxon>
        <taxon>Clostridia</taxon>
        <taxon>Lachnospirales</taxon>
        <taxon>Lachnospiraceae</taxon>
        <taxon>Hungatella</taxon>
    </lineage>
</organism>
<dbReference type="Proteomes" id="UP000261257">
    <property type="component" value="Unassembled WGS sequence"/>
</dbReference>
<protein>
    <submittedName>
        <fullName evidence="9">Carbohydrate ABC transporter permease</fullName>
    </submittedName>
</protein>
<dbReference type="SUPFAM" id="SSF161098">
    <property type="entry name" value="MetI-like"/>
    <property type="match status" value="1"/>
</dbReference>
<feature type="transmembrane region" description="Helical" evidence="7">
    <location>
        <begin position="190"/>
        <end position="212"/>
    </location>
</feature>
<dbReference type="PROSITE" id="PS50928">
    <property type="entry name" value="ABC_TM1"/>
    <property type="match status" value="1"/>
</dbReference>
<keyword evidence="2" id="KW-0813">Transport</keyword>
<sequence>MEGKMHSFKTADLQDKIFIICNYIFLTLVTVIVLLPLIFIVSASFSDPNAVINGKVWLLPVNPTLKGYQAVFKNPKIMIGFANSFFYMISGTTINIIVTVCCAYPLTRKEFPARNVIAALIIFTMYFSGGIIPTYLLVKNLGLINTRWAMILPVALNPWNMILCRTFMMNSIPDELYEAACLDGCAPFRYLIHVVMPLSKPILAVLVLYYGVTHWNSYFNAMIYLKDQMLYPVTLFLREILINSTVDPSMLADASAAEAAQGLTELLKYSVIVVASLPMLAIYPFVQKHFVSGIMVGAIKG</sequence>
<dbReference type="GO" id="GO:0055085">
    <property type="term" value="P:transmembrane transport"/>
    <property type="evidence" value="ECO:0007669"/>
    <property type="project" value="InterPro"/>
</dbReference>
<dbReference type="AlphaFoldDB" id="A0A3E4UH16"/>
<proteinExistence type="predicted"/>
<accession>A0A3E4UH16</accession>
<dbReference type="PANTHER" id="PTHR43744:SF9">
    <property type="entry name" value="POLYGALACTURONAN_RHAMNOGALACTURONAN TRANSPORT SYSTEM PERMEASE PROTEIN YTCP"/>
    <property type="match status" value="1"/>
</dbReference>
<comment type="caution">
    <text evidence="9">The sequence shown here is derived from an EMBL/GenBank/DDBJ whole genome shotgun (WGS) entry which is preliminary data.</text>
</comment>
<dbReference type="EMBL" id="QSSQ01000001">
    <property type="protein sequence ID" value="RGM08648.1"/>
    <property type="molecule type" value="Genomic_DNA"/>
</dbReference>
<evidence type="ECO:0000256" key="3">
    <source>
        <dbReference type="ARBA" id="ARBA00022475"/>
    </source>
</evidence>
<gene>
    <name evidence="9" type="ORF">DXC39_01385</name>
</gene>
<feature type="domain" description="ABC transmembrane type-1" evidence="8">
    <location>
        <begin position="81"/>
        <end position="275"/>
    </location>
</feature>
<dbReference type="Gene3D" id="1.10.3720.10">
    <property type="entry name" value="MetI-like"/>
    <property type="match status" value="1"/>
</dbReference>
<dbReference type="PANTHER" id="PTHR43744">
    <property type="entry name" value="ABC TRANSPORTER PERMEASE PROTEIN MG189-RELATED-RELATED"/>
    <property type="match status" value="1"/>
</dbReference>